<dbReference type="PANTHER" id="PTHR43377:SF1">
    <property type="entry name" value="BILIVERDIN REDUCTASE A"/>
    <property type="match status" value="1"/>
</dbReference>
<dbReference type="AlphaFoldDB" id="A0A1F8EJS2"/>
<proteinExistence type="predicted"/>
<dbReference type="InterPro" id="IPR036291">
    <property type="entry name" value="NAD(P)-bd_dom_sf"/>
</dbReference>
<evidence type="ECO:0000313" key="2">
    <source>
        <dbReference type="EMBL" id="OGN01082.1"/>
    </source>
</evidence>
<dbReference type="Gene3D" id="3.40.50.720">
    <property type="entry name" value="NAD(P)-binding Rossmann-like Domain"/>
    <property type="match status" value="1"/>
</dbReference>
<dbReference type="GO" id="GO:0000166">
    <property type="term" value="F:nucleotide binding"/>
    <property type="evidence" value="ECO:0007669"/>
    <property type="project" value="InterPro"/>
</dbReference>
<dbReference type="Pfam" id="PF01408">
    <property type="entry name" value="GFO_IDH_MocA"/>
    <property type="match status" value="1"/>
</dbReference>
<dbReference type="InterPro" id="IPR051450">
    <property type="entry name" value="Gfo/Idh/MocA_Oxidoreductases"/>
</dbReference>
<dbReference type="InterPro" id="IPR000683">
    <property type="entry name" value="Gfo/Idh/MocA-like_OxRdtase_N"/>
</dbReference>
<accession>A0A1F8EJS2</accession>
<organism evidence="2 3">
    <name type="scientific">Candidatus Yanofskybacteria bacterium RIFCSPHIGHO2_01_FULL_41_53</name>
    <dbReference type="NCBI Taxonomy" id="1802663"/>
    <lineage>
        <taxon>Bacteria</taxon>
        <taxon>Candidatus Yanofskyibacteriota</taxon>
    </lineage>
</organism>
<dbReference type="Proteomes" id="UP000177117">
    <property type="component" value="Unassembled WGS sequence"/>
</dbReference>
<name>A0A1F8EJS2_9BACT</name>
<dbReference type="SUPFAM" id="SSF51735">
    <property type="entry name" value="NAD(P)-binding Rossmann-fold domains"/>
    <property type="match status" value="1"/>
</dbReference>
<comment type="caution">
    <text evidence="2">The sequence shown here is derived from an EMBL/GenBank/DDBJ whole genome shotgun (WGS) entry which is preliminary data.</text>
</comment>
<gene>
    <name evidence="2" type="ORF">A2650_00255</name>
</gene>
<evidence type="ECO:0000259" key="1">
    <source>
        <dbReference type="Pfam" id="PF01408"/>
    </source>
</evidence>
<reference evidence="2 3" key="1">
    <citation type="journal article" date="2016" name="Nat. Commun.">
        <title>Thousands of microbial genomes shed light on interconnected biogeochemical processes in an aquifer system.</title>
        <authorList>
            <person name="Anantharaman K."/>
            <person name="Brown C.T."/>
            <person name="Hug L.A."/>
            <person name="Sharon I."/>
            <person name="Castelle C.J."/>
            <person name="Probst A.J."/>
            <person name="Thomas B.C."/>
            <person name="Singh A."/>
            <person name="Wilkins M.J."/>
            <person name="Karaoz U."/>
            <person name="Brodie E.L."/>
            <person name="Williams K.H."/>
            <person name="Hubbard S.S."/>
            <person name="Banfield J.F."/>
        </authorList>
    </citation>
    <scope>NUCLEOTIDE SEQUENCE [LARGE SCALE GENOMIC DNA]</scope>
</reference>
<protein>
    <recommendedName>
        <fullName evidence="1">Gfo/Idh/MocA-like oxidoreductase N-terminal domain-containing protein</fullName>
    </recommendedName>
</protein>
<evidence type="ECO:0000313" key="3">
    <source>
        <dbReference type="Proteomes" id="UP000177117"/>
    </source>
</evidence>
<dbReference type="EMBL" id="MGJD01000010">
    <property type="protein sequence ID" value="OGN01082.1"/>
    <property type="molecule type" value="Genomic_DNA"/>
</dbReference>
<feature type="domain" description="Gfo/Idh/MocA-like oxidoreductase N-terminal" evidence="1">
    <location>
        <begin position="46"/>
        <end position="128"/>
    </location>
</feature>
<sequence>MTIKNYIFIGLGPHAKRIYYPFLEKYQAKYNIHLKLLIELENQSQKVAEFLSQRKLQPEKVLYLPNNESNRMGGVLDGIAKKELDLLIKNEKIDGIIISTEPKAHKIYAEWALKNNINVLMDKPITTPIYPSTNINSANQIYKDYIDLKNLLKQSKSKFYIVCQRRNHKGYTFVKNYLKDFISEFAIPISYIDIYHADGAWSLPHEFYKENHPYKYGYGKLMHSGYHFVDLFAWIVQANFNLKTAKPNLAKIYTARFTPNDLFHQIDEGMHDKFFNQPAIKNFYKTYNRKDYQNFGELDAYILLQLMQDKNVVTTGSINLQQNSFSRRGWFDLPADTYKGNGRVRHERVNIQVSHFLNIQVHSYQSYEPGKDITESGSIGSEDHFDIFIFRNKKVVGGEAFQKISIGQDMRKENKKDTYYLGHNEQAREITLLNFIEGKNDESEFEYHDFTNHLLSKIYASIARGVKTGNAQLNFKI</sequence>
<dbReference type="PANTHER" id="PTHR43377">
    <property type="entry name" value="BILIVERDIN REDUCTASE A"/>
    <property type="match status" value="1"/>
</dbReference>